<dbReference type="EMBL" id="LUTY01001821">
    <property type="protein sequence ID" value="OAD21166.1"/>
    <property type="molecule type" value="Genomic_DNA"/>
</dbReference>
<dbReference type="InterPro" id="IPR050612">
    <property type="entry name" value="Prok_Mopterin_Oxidored"/>
</dbReference>
<dbReference type="PANTHER" id="PTHR43742">
    <property type="entry name" value="TRIMETHYLAMINE-N-OXIDE REDUCTASE"/>
    <property type="match status" value="1"/>
</dbReference>
<evidence type="ECO:0000259" key="4">
    <source>
        <dbReference type="PROSITE" id="PS51669"/>
    </source>
</evidence>
<feature type="non-terminal residue" evidence="5">
    <location>
        <position position="97"/>
    </location>
</feature>
<accession>A0A176RZP6</accession>
<dbReference type="GO" id="GO:0051536">
    <property type="term" value="F:iron-sulfur cluster binding"/>
    <property type="evidence" value="ECO:0007669"/>
    <property type="project" value="UniProtKB-KW"/>
</dbReference>
<dbReference type="AlphaFoldDB" id="A0A176RZP6"/>
<keyword evidence="1" id="KW-0479">Metal-binding</keyword>
<proteinExistence type="predicted"/>
<dbReference type="Gene3D" id="2.20.25.90">
    <property type="entry name" value="ADC-like domains"/>
    <property type="match status" value="1"/>
</dbReference>
<evidence type="ECO:0000313" key="5">
    <source>
        <dbReference type="EMBL" id="OAD21166.1"/>
    </source>
</evidence>
<evidence type="ECO:0000313" key="6">
    <source>
        <dbReference type="Proteomes" id="UP000076962"/>
    </source>
</evidence>
<sequence>MSCTEYFNMDTKKGICGICPAGCWVELKLTDGKIVDISADPDHPLGMICRRGQHAPEIIYSKNRLQYPMRRVGPKGSYEFERISWDQAYDIIVENLN</sequence>
<keyword evidence="3" id="KW-0411">Iron-sulfur</keyword>
<dbReference type="Proteomes" id="UP000076962">
    <property type="component" value="Unassembled WGS sequence"/>
</dbReference>
<dbReference type="InterPro" id="IPR006963">
    <property type="entry name" value="Mopterin_OxRdtase_4Fe-4S_dom"/>
</dbReference>
<dbReference type="GO" id="GO:0046872">
    <property type="term" value="F:metal ion binding"/>
    <property type="evidence" value="ECO:0007669"/>
    <property type="project" value="UniProtKB-KW"/>
</dbReference>
<dbReference type="PANTHER" id="PTHR43742:SF6">
    <property type="entry name" value="OXIDOREDUCTASE YYAE-RELATED"/>
    <property type="match status" value="1"/>
</dbReference>
<evidence type="ECO:0000256" key="1">
    <source>
        <dbReference type="ARBA" id="ARBA00022723"/>
    </source>
</evidence>
<comment type="caution">
    <text evidence="5">The sequence shown here is derived from an EMBL/GenBank/DDBJ whole genome shotgun (WGS) entry which is preliminary data.</text>
</comment>
<evidence type="ECO:0000256" key="2">
    <source>
        <dbReference type="ARBA" id="ARBA00023004"/>
    </source>
</evidence>
<organism evidence="5 6">
    <name type="scientific">Candidatus Thiomargarita nelsonii</name>
    <dbReference type="NCBI Taxonomy" id="1003181"/>
    <lineage>
        <taxon>Bacteria</taxon>
        <taxon>Pseudomonadati</taxon>
        <taxon>Pseudomonadota</taxon>
        <taxon>Gammaproteobacteria</taxon>
        <taxon>Thiotrichales</taxon>
        <taxon>Thiotrichaceae</taxon>
        <taxon>Thiomargarita</taxon>
    </lineage>
</organism>
<dbReference type="Gene3D" id="3.40.50.740">
    <property type="match status" value="1"/>
</dbReference>
<gene>
    <name evidence="5" type="ORF">THIOM_003073</name>
</gene>
<keyword evidence="2" id="KW-0408">Iron</keyword>
<protein>
    <submittedName>
        <fullName evidence="5">Protein containing Molybdopterin oxidoreductase Fe4S4 region</fullName>
    </submittedName>
</protein>
<name>A0A176RZP6_9GAMM</name>
<dbReference type="SMART" id="SM00926">
    <property type="entry name" value="Molybdop_Fe4S4"/>
    <property type="match status" value="1"/>
</dbReference>
<dbReference type="PROSITE" id="PS51669">
    <property type="entry name" value="4FE4S_MOW_BIS_MGD"/>
    <property type="match status" value="1"/>
</dbReference>
<feature type="domain" description="4Fe-4S Mo/W bis-MGD-type" evidence="4">
    <location>
        <begin position="9"/>
        <end position="63"/>
    </location>
</feature>
<reference evidence="5 6" key="1">
    <citation type="submission" date="2016-05" db="EMBL/GenBank/DDBJ databases">
        <title>Single-cell genome of chain-forming Candidatus Thiomargarita nelsonii and comparison to other large sulfur-oxidizing bacteria.</title>
        <authorList>
            <person name="Winkel M."/>
            <person name="Salman V."/>
            <person name="Woyke T."/>
            <person name="Schulz-Vogt H."/>
            <person name="Richter M."/>
            <person name="Flood B."/>
            <person name="Bailey J."/>
            <person name="Amann R."/>
            <person name="Mussmann M."/>
        </authorList>
    </citation>
    <scope>NUCLEOTIDE SEQUENCE [LARGE SCALE GENOMIC DNA]</scope>
    <source>
        <strain evidence="5 6">THI036</strain>
    </source>
</reference>
<keyword evidence="6" id="KW-1185">Reference proteome</keyword>
<dbReference type="Pfam" id="PF04879">
    <property type="entry name" value="Molybdop_Fe4S4"/>
    <property type="match status" value="1"/>
</dbReference>
<dbReference type="SUPFAM" id="SSF53706">
    <property type="entry name" value="Formate dehydrogenase/DMSO reductase, domains 1-3"/>
    <property type="match status" value="1"/>
</dbReference>
<evidence type="ECO:0000256" key="3">
    <source>
        <dbReference type="ARBA" id="ARBA00023014"/>
    </source>
</evidence>
<dbReference type="GO" id="GO:0016491">
    <property type="term" value="F:oxidoreductase activity"/>
    <property type="evidence" value="ECO:0007669"/>
    <property type="project" value="InterPro"/>
</dbReference>